<sequence length="293" mass="32389">MTSTSQFRDLNGQRFHCYHWGDPANPPLLMLHGFPEYGGAWSDLAPLLAGHFYCIAPDQRGFGRSWSPAGIPRYAASELVGDMTALIRQLDRPVTVFGHDWGAAIAYGLAMFHPDLTERLIIANGVHPVPFQRALAAGGAQSAASQYIHFLRQPGSEDILAADGFAKLLDLFSANMDLSWLTGARLANYRQAWGDATQLNRMINWYRASPLRVAKPGEPLTDLPDFPVDRLQVRCPHLLLWGDADTALRPETTQGLEAFAADLTRVTIPGADHWLLHQKPEQVAQAVLTWVNT</sequence>
<keyword evidence="4" id="KW-1185">Reference proteome</keyword>
<keyword evidence="1 3" id="KW-0378">Hydrolase</keyword>
<organism evidence="3 4">
    <name type="scientific">Aliisedimentitalea scapharcae</name>
    <dbReference type="NCBI Taxonomy" id="1524259"/>
    <lineage>
        <taxon>Bacteria</taxon>
        <taxon>Pseudomonadati</taxon>
        <taxon>Pseudomonadota</taxon>
        <taxon>Alphaproteobacteria</taxon>
        <taxon>Rhodobacterales</taxon>
        <taxon>Roseobacteraceae</taxon>
        <taxon>Aliisedimentitalea</taxon>
    </lineage>
</organism>
<dbReference type="SUPFAM" id="SSF53474">
    <property type="entry name" value="alpha/beta-Hydrolases"/>
    <property type="match status" value="1"/>
</dbReference>
<dbReference type="Proteomes" id="UP001623232">
    <property type="component" value="Chromosome"/>
</dbReference>
<feature type="domain" description="AB hydrolase-1" evidence="2">
    <location>
        <begin position="28"/>
        <end position="286"/>
    </location>
</feature>
<dbReference type="PANTHER" id="PTHR43329">
    <property type="entry name" value="EPOXIDE HYDROLASE"/>
    <property type="match status" value="1"/>
</dbReference>
<dbReference type="PRINTS" id="PR00412">
    <property type="entry name" value="EPOXHYDRLASE"/>
</dbReference>
<dbReference type="InterPro" id="IPR000639">
    <property type="entry name" value="Epox_hydrolase-like"/>
</dbReference>
<dbReference type="Gene3D" id="3.40.50.1820">
    <property type="entry name" value="alpha/beta hydrolase"/>
    <property type="match status" value="1"/>
</dbReference>
<proteinExistence type="predicted"/>
<dbReference type="EMBL" id="CP123584">
    <property type="protein sequence ID" value="WZK88060.1"/>
    <property type="molecule type" value="Genomic_DNA"/>
</dbReference>
<evidence type="ECO:0000313" key="4">
    <source>
        <dbReference type="Proteomes" id="UP001623232"/>
    </source>
</evidence>
<dbReference type="InterPro" id="IPR000073">
    <property type="entry name" value="AB_hydrolase_1"/>
</dbReference>
<gene>
    <name evidence="3" type="ORF">QEZ52_15815</name>
</gene>
<evidence type="ECO:0000256" key="1">
    <source>
        <dbReference type="ARBA" id="ARBA00022801"/>
    </source>
</evidence>
<name>A0ABZ2XPP5_9RHOB</name>
<dbReference type="InterPro" id="IPR029058">
    <property type="entry name" value="AB_hydrolase_fold"/>
</dbReference>
<dbReference type="RefSeq" id="WP_406645420.1">
    <property type="nucleotide sequence ID" value="NZ_CP123584.1"/>
</dbReference>
<evidence type="ECO:0000259" key="2">
    <source>
        <dbReference type="Pfam" id="PF12697"/>
    </source>
</evidence>
<dbReference type="GO" id="GO:0016787">
    <property type="term" value="F:hydrolase activity"/>
    <property type="evidence" value="ECO:0007669"/>
    <property type="project" value="UniProtKB-KW"/>
</dbReference>
<accession>A0ABZ2XPP5</accession>
<protein>
    <submittedName>
        <fullName evidence="3">Alpha/beta hydrolase</fullName>
    </submittedName>
</protein>
<dbReference type="Pfam" id="PF12697">
    <property type="entry name" value="Abhydrolase_6"/>
    <property type="match status" value="1"/>
</dbReference>
<evidence type="ECO:0000313" key="3">
    <source>
        <dbReference type="EMBL" id="WZK88060.1"/>
    </source>
</evidence>
<reference evidence="3 4" key="1">
    <citation type="submission" date="2023-04" db="EMBL/GenBank/DDBJ databases">
        <title>Complete genome sequence of Alisedimentitalea scapharcae.</title>
        <authorList>
            <person name="Rong J.-C."/>
            <person name="Yi M.-L."/>
            <person name="Zhao Q."/>
        </authorList>
    </citation>
    <scope>NUCLEOTIDE SEQUENCE [LARGE SCALE GENOMIC DNA]</scope>
    <source>
        <strain evidence="3 4">KCTC 42119</strain>
    </source>
</reference>